<protein>
    <submittedName>
        <fullName evidence="6">GFA family protein</fullName>
    </submittedName>
</protein>
<dbReference type="Gene3D" id="3.90.1590.10">
    <property type="entry name" value="glutathione-dependent formaldehyde- activating enzyme (gfa)"/>
    <property type="match status" value="1"/>
</dbReference>
<sequence length="173" mass="18671">MSANTPDRPVTPVSLPELPLTGGCACGKVRYAISGVPQALYFCHCTECQRQSSSAYGMSLRVDPAHVEVTGAMRTVSRTSETGGTRYGDFCPSCGVRIQHRSENDPGRLNIKAGTLDDTSWLVPAGHIWVSSRQPHVTISENELSYPRQPEDKAAAIKARWREMLEAGGAPAA</sequence>
<proteinExistence type="inferred from homology"/>
<evidence type="ECO:0000256" key="3">
    <source>
        <dbReference type="ARBA" id="ARBA00022833"/>
    </source>
</evidence>
<dbReference type="PROSITE" id="PS51891">
    <property type="entry name" value="CENP_V_GFA"/>
    <property type="match status" value="1"/>
</dbReference>
<organism evidence="6 7">
    <name type="scientific">Fulvimarina endophytica</name>
    <dbReference type="NCBI Taxonomy" id="2293836"/>
    <lineage>
        <taxon>Bacteria</taxon>
        <taxon>Pseudomonadati</taxon>
        <taxon>Pseudomonadota</taxon>
        <taxon>Alphaproteobacteria</taxon>
        <taxon>Hyphomicrobiales</taxon>
        <taxon>Aurantimonadaceae</taxon>
        <taxon>Fulvimarina</taxon>
    </lineage>
</organism>
<accession>A0A371WYR0</accession>
<keyword evidence="4" id="KW-0456">Lyase</keyword>
<dbReference type="InterPro" id="IPR006913">
    <property type="entry name" value="CENP-V/GFA"/>
</dbReference>
<dbReference type="PANTHER" id="PTHR33337">
    <property type="entry name" value="GFA DOMAIN-CONTAINING PROTEIN"/>
    <property type="match status" value="1"/>
</dbReference>
<keyword evidence="2" id="KW-0479">Metal-binding</keyword>
<dbReference type="PANTHER" id="PTHR33337:SF40">
    <property type="entry name" value="CENP-V_GFA DOMAIN-CONTAINING PROTEIN-RELATED"/>
    <property type="match status" value="1"/>
</dbReference>
<dbReference type="GO" id="GO:0016846">
    <property type="term" value="F:carbon-sulfur lyase activity"/>
    <property type="evidence" value="ECO:0007669"/>
    <property type="project" value="InterPro"/>
</dbReference>
<dbReference type="Proteomes" id="UP000264310">
    <property type="component" value="Unassembled WGS sequence"/>
</dbReference>
<keyword evidence="3" id="KW-0862">Zinc</keyword>
<dbReference type="EMBL" id="QURL01000009">
    <property type="protein sequence ID" value="RFC62137.1"/>
    <property type="molecule type" value="Genomic_DNA"/>
</dbReference>
<name>A0A371WYR0_9HYPH</name>
<evidence type="ECO:0000313" key="7">
    <source>
        <dbReference type="Proteomes" id="UP000264310"/>
    </source>
</evidence>
<dbReference type="OrthoDB" id="7186766at2"/>
<evidence type="ECO:0000313" key="6">
    <source>
        <dbReference type="EMBL" id="RFC62137.1"/>
    </source>
</evidence>
<evidence type="ECO:0000256" key="4">
    <source>
        <dbReference type="ARBA" id="ARBA00023239"/>
    </source>
</evidence>
<dbReference type="RefSeq" id="WP_116684666.1">
    <property type="nucleotide sequence ID" value="NZ_QURL01000009.1"/>
</dbReference>
<feature type="domain" description="CENP-V/GFA" evidence="5">
    <location>
        <begin position="20"/>
        <end position="122"/>
    </location>
</feature>
<dbReference type="InterPro" id="IPR011057">
    <property type="entry name" value="Mss4-like_sf"/>
</dbReference>
<evidence type="ECO:0000256" key="2">
    <source>
        <dbReference type="ARBA" id="ARBA00022723"/>
    </source>
</evidence>
<dbReference type="GO" id="GO:0046872">
    <property type="term" value="F:metal ion binding"/>
    <property type="evidence" value="ECO:0007669"/>
    <property type="project" value="UniProtKB-KW"/>
</dbReference>
<evidence type="ECO:0000259" key="5">
    <source>
        <dbReference type="PROSITE" id="PS51891"/>
    </source>
</evidence>
<keyword evidence="7" id="KW-1185">Reference proteome</keyword>
<comment type="caution">
    <text evidence="6">The sequence shown here is derived from an EMBL/GenBank/DDBJ whole genome shotgun (WGS) entry which is preliminary data.</text>
</comment>
<comment type="similarity">
    <text evidence="1">Belongs to the Gfa family.</text>
</comment>
<dbReference type="AlphaFoldDB" id="A0A371WYR0"/>
<gene>
    <name evidence="6" type="ORF">DYI37_18025</name>
</gene>
<evidence type="ECO:0000256" key="1">
    <source>
        <dbReference type="ARBA" id="ARBA00005495"/>
    </source>
</evidence>
<reference evidence="6 7" key="1">
    <citation type="submission" date="2018-08" db="EMBL/GenBank/DDBJ databases">
        <title>Fulvimarina sp. 85, whole genome shotgun sequence.</title>
        <authorList>
            <person name="Tuo L."/>
        </authorList>
    </citation>
    <scope>NUCLEOTIDE SEQUENCE [LARGE SCALE GENOMIC DNA]</scope>
    <source>
        <strain evidence="6 7">85</strain>
    </source>
</reference>
<dbReference type="SUPFAM" id="SSF51316">
    <property type="entry name" value="Mss4-like"/>
    <property type="match status" value="1"/>
</dbReference>
<dbReference type="Pfam" id="PF04828">
    <property type="entry name" value="GFA"/>
    <property type="match status" value="1"/>
</dbReference>